<dbReference type="AlphaFoldDB" id="A0A7W9E606"/>
<dbReference type="Gene3D" id="1.10.287.110">
    <property type="entry name" value="DnaJ domain"/>
    <property type="match status" value="1"/>
</dbReference>
<comment type="caution">
    <text evidence="1">The sequence shown here is derived from an EMBL/GenBank/DDBJ whole genome shotgun (WGS) entry which is preliminary data.</text>
</comment>
<evidence type="ECO:0000313" key="2">
    <source>
        <dbReference type="Proteomes" id="UP000548978"/>
    </source>
</evidence>
<accession>A0A7W9E606</accession>
<reference evidence="1 2" key="1">
    <citation type="submission" date="2020-08" db="EMBL/GenBank/DDBJ databases">
        <title>Genomic Encyclopedia of Type Strains, Phase IV (KMG-IV): sequencing the most valuable type-strain genomes for metagenomic binning, comparative biology and taxonomic classification.</title>
        <authorList>
            <person name="Goeker M."/>
        </authorList>
    </citation>
    <scope>NUCLEOTIDE SEQUENCE [LARGE SCALE GENOMIC DNA]</scope>
    <source>
        <strain evidence="1 2">DSM 24448</strain>
    </source>
</reference>
<sequence>MILLAVLAVGVAFWALVLLGRRADANRRQGAMPLEQARSLLGVGTDATPAEVNAAWRRLMGRAHPDQGGTEGLAAQLNAARDALLKRR</sequence>
<organism evidence="1 2">
    <name type="scientific">Brevundimonas halotolerans</name>
    <dbReference type="NCBI Taxonomy" id="69670"/>
    <lineage>
        <taxon>Bacteria</taxon>
        <taxon>Pseudomonadati</taxon>
        <taxon>Pseudomonadota</taxon>
        <taxon>Alphaproteobacteria</taxon>
        <taxon>Caulobacterales</taxon>
        <taxon>Caulobacteraceae</taxon>
        <taxon>Brevundimonas</taxon>
    </lineage>
</organism>
<dbReference type="Proteomes" id="UP000548978">
    <property type="component" value="Unassembled WGS sequence"/>
</dbReference>
<evidence type="ECO:0000313" key="1">
    <source>
        <dbReference type="EMBL" id="MBB5659376.1"/>
    </source>
</evidence>
<gene>
    <name evidence="1" type="ORF">FHS65_000094</name>
</gene>
<name>A0A7W9E606_9CAUL</name>
<keyword evidence="2" id="KW-1185">Reference proteome</keyword>
<dbReference type="RefSeq" id="WP_375782284.1">
    <property type="nucleotide sequence ID" value="NZ_JACIJB010000001.1"/>
</dbReference>
<dbReference type="SUPFAM" id="SSF46565">
    <property type="entry name" value="Chaperone J-domain"/>
    <property type="match status" value="1"/>
</dbReference>
<proteinExistence type="predicted"/>
<evidence type="ECO:0008006" key="3">
    <source>
        <dbReference type="Google" id="ProtNLM"/>
    </source>
</evidence>
<protein>
    <recommendedName>
        <fullName evidence="3">Molecular chaperone DnaJ</fullName>
    </recommendedName>
</protein>
<dbReference type="InterPro" id="IPR036869">
    <property type="entry name" value="J_dom_sf"/>
</dbReference>
<dbReference type="EMBL" id="JACIJB010000001">
    <property type="protein sequence ID" value="MBB5659376.1"/>
    <property type="molecule type" value="Genomic_DNA"/>
</dbReference>